<dbReference type="PROSITE" id="PS50089">
    <property type="entry name" value="ZF_RING_2"/>
    <property type="match status" value="1"/>
</dbReference>
<keyword evidence="2 4" id="KW-0863">Zinc-finger</keyword>
<dbReference type="EMBL" id="KB454511">
    <property type="protein sequence ID" value="EME29182.1"/>
    <property type="molecule type" value="Genomic_DNA"/>
</dbReference>
<dbReference type="SMART" id="SM00368">
    <property type="entry name" value="LRR_RI"/>
    <property type="match status" value="12"/>
</dbReference>
<gene>
    <name evidence="7" type="ORF">Gasu_33840</name>
</gene>
<accession>M2XGJ3</accession>
<protein>
    <submittedName>
        <fullName evidence="7">FBox-LRR protein</fullName>
    </submittedName>
</protein>
<feature type="domain" description="RING-type" evidence="6">
    <location>
        <begin position="893"/>
        <end position="932"/>
    </location>
</feature>
<sequence>MNKDESIRKNGSSVKSNIQQEALGPVETNDSTADMEQDRGTSMRNVDNGFPSGHIEESLSSVAPRPRGYHSTQFLTQEETISESESKPISYKQACVELSKQGSTNEVSIQWGSKQNSRKTLVYQAVPAFSPRNPKVDALEKTIDDRLLTATRLVATVPCKTRMFDELLKQSPVTAADFEFRNENVFLKVLEQIESSEKHYFAENSMVMRLDLFQVSQLESKMAQEAWYGAFTKFKQIAIVTSVSDIVNACHWLQVCHSGKKCLSPTLFLWAQYKGNCQVLNALFREFDPIYLYVNLHILKEKGVDSLFYQKLNDCKHLHCLVVNDMTISLRELDNILKCSSSVFVGYLSSKMISKELEKVKVSLQNNMKEVHLITSELCYHLQQTPNNDFKEYWSFSKDFGTRLCFYPDKVKLEFACKALQANSTLEILDIDSCNMNSDDAKKLSEALKRNSTLDNLCIGINKINSEGARYIADVLKMNSTLTKLSIYGNNIGSEGARYLSEALKVNSTLKMLCMGRNNIGSEGTKYISNALMHNSTLTELCIYGNNIDSQGAKYLSEALKVNSGLKTFRLGRNSIGSEGAMVLSKALERNSTLTELYIYANKIGPEGAKHLFGAMERHSKLTTLCIGINNIGPDGAKALSEALQRNSSLETLQLYANEIGSQGMKYLSEALEINSALTTFLIGCNDIGNEGAGHLSEALKTNSTLKVLYIYGNNIDATGARYLSDMLRRNLSLIKMHIYGNSIGSEGFNALVEGLKENYTMKELYINIKDDSIGSRETSLIRELLHRNNCLSDEVDSPISFTQEEEQMIMERRKKLDLPTQQDHDAACKAAFLLISYLQHRRKLCLIDSNEPNNASPSDSLLKPLFLMDPTDLPNVRAQEECFLSETHSYRCGICSFVCLYPCCSDNCSHIFCKVCITRRLDENKSCPLCETPCESWRQVPVIDSMIRHLIVDCPLKCGWQGLLSVYDNCHQMECIHQKGRCNLCGLEMELGQFTNIHLVESDCRIPCRYCNQVIGAPLMEVHEHYECLLAPFQCSLCQKILTWKDSLNHSNTCCGSIPAFMVHVEGDLVSDTCV</sequence>
<dbReference type="Proteomes" id="UP000030680">
    <property type="component" value="Unassembled WGS sequence"/>
</dbReference>
<dbReference type="InterPro" id="IPR032675">
    <property type="entry name" value="LRR_dom_sf"/>
</dbReference>
<evidence type="ECO:0000256" key="1">
    <source>
        <dbReference type="ARBA" id="ARBA00022723"/>
    </source>
</evidence>
<evidence type="ECO:0000256" key="2">
    <source>
        <dbReference type="ARBA" id="ARBA00022771"/>
    </source>
</evidence>
<name>M2XGJ3_GALSU</name>
<dbReference type="STRING" id="130081.M2XGJ3"/>
<evidence type="ECO:0000259" key="6">
    <source>
        <dbReference type="PROSITE" id="PS50089"/>
    </source>
</evidence>
<feature type="region of interest" description="Disordered" evidence="5">
    <location>
        <begin position="1"/>
        <end position="70"/>
    </location>
</feature>
<organism evidence="7 8">
    <name type="scientific">Galdieria sulphuraria</name>
    <name type="common">Red alga</name>
    <dbReference type="NCBI Taxonomy" id="130081"/>
    <lineage>
        <taxon>Eukaryota</taxon>
        <taxon>Rhodophyta</taxon>
        <taxon>Bangiophyceae</taxon>
        <taxon>Galdieriales</taxon>
        <taxon>Galdieriaceae</taxon>
        <taxon>Galdieria</taxon>
    </lineage>
</organism>
<dbReference type="Gene3D" id="3.30.40.10">
    <property type="entry name" value="Zinc/RING finger domain, C3HC4 (zinc finger)"/>
    <property type="match status" value="1"/>
</dbReference>
<dbReference type="RefSeq" id="XP_005705702.1">
    <property type="nucleotide sequence ID" value="XM_005705645.1"/>
</dbReference>
<dbReference type="Gene3D" id="3.80.10.10">
    <property type="entry name" value="Ribonuclease Inhibitor"/>
    <property type="match status" value="4"/>
</dbReference>
<dbReference type="InterPro" id="IPR052394">
    <property type="entry name" value="LRR-containing"/>
</dbReference>
<dbReference type="GO" id="GO:0008270">
    <property type="term" value="F:zinc ion binding"/>
    <property type="evidence" value="ECO:0007669"/>
    <property type="project" value="UniProtKB-KW"/>
</dbReference>
<reference evidence="8" key="1">
    <citation type="journal article" date="2013" name="Science">
        <title>Gene transfer from bacteria and archaea facilitated evolution of an extremophilic eukaryote.</title>
        <authorList>
            <person name="Schonknecht G."/>
            <person name="Chen W.H."/>
            <person name="Ternes C.M."/>
            <person name="Barbier G.G."/>
            <person name="Shrestha R.P."/>
            <person name="Stanke M."/>
            <person name="Brautigam A."/>
            <person name="Baker B.J."/>
            <person name="Banfield J.F."/>
            <person name="Garavito R.M."/>
            <person name="Carr K."/>
            <person name="Wilkerson C."/>
            <person name="Rensing S.A."/>
            <person name="Gagneul D."/>
            <person name="Dickenson N.E."/>
            <person name="Oesterhelt C."/>
            <person name="Lercher M.J."/>
            <person name="Weber A.P."/>
        </authorList>
    </citation>
    <scope>NUCLEOTIDE SEQUENCE [LARGE SCALE GENOMIC DNA]</scope>
    <source>
        <strain evidence="8">074W</strain>
    </source>
</reference>
<proteinExistence type="predicted"/>
<keyword evidence="3" id="KW-0862">Zinc</keyword>
<dbReference type="GeneID" id="17088000"/>
<dbReference type="eggNOG" id="KOG4308">
    <property type="taxonomic scope" value="Eukaryota"/>
</dbReference>
<dbReference type="OrthoDB" id="120976at2759"/>
<dbReference type="Gramene" id="EME29182">
    <property type="protein sequence ID" value="EME29182"/>
    <property type="gene ID" value="Gasu_33840"/>
</dbReference>
<dbReference type="InterPro" id="IPR017907">
    <property type="entry name" value="Znf_RING_CS"/>
</dbReference>
<feature type="compositionally biased region" description="Polar residues" evidence="5">
    <location>
        <begin position="9"/>
        <end position="20"/>
    </location>
</feature>
<dbReference type="PANTHER" id="PTHR24114:SF2">
    <property type="entry name" value="F-BOX DOMAIN-CONTAINING PROTEIN-RELATED"/>
    <property type="match status" value="1"/>
</dbReference>
<dbReference type="AlphaFoldDB" id="M2XGJ3"/>
<evidence type="ECO:0000256" key="5">
    <source>
        <dbReference type="SAM" id="MobiDB-lite"/>
    </source>
</evidence>
<dbReference type="SUPFAM" id="SSF57850">
    <property type="entry name" value="RING/U-box"/>
    <property type="match status" value="1"/>
</dbReference>
<keyword evidence="1" id="KW-0479">Metal-binding</keyword>
<dbReference type="PROSITE" id="PS00518">
    <property type="entry name" value="ZF_RING_1"/>
    <property type="match status" value="1"/>
</dbReference>
<dbReference type="KEGG" id="gsl:Gasu_33840"/>
<dbReference type="InterPro" id="IPR013083">
    <property type="entry name" value="Znf_RING/FYVE/PHD"/>
</dbReference>
<evidence type="ECO:0000313" key="8">
    <source>
        <dbReference type="Proteomes" id="UP000030680"/>
    </source>
</evidence>
<evidence type="ECO:0000256" key="4">
    <source>
        <dbReference type="PROSITE-ProRule" id="PRU00175"/>
    </source>
</evidence>
<evidence type="ECO:0000313" key="7">
    <source>
        <dbReference type="EMBL" id="EME29182.1"/>
    </source>
</evidence>
<dbReference type="Pfam" id="PF13516">
    <property type="entry name" value="LRR_6"/>
    <property type="match status" value="7"/>
</dbReference>
<dbReference type="SUPFAM" id="SSF52047">
    <property type="entry name" value="RNI-like"/>
    <property type="match status" value="2"/>
</dbReference>
<dbReference type="InterPro" id="IPR001841">
    <property type="entry name" value="Znf_RING"/>
</dbReference>
<dbReference type="InterPro" id="IPR001611">
    <property type="entry name" value="Leu-rich_rpt"/>
</dbReference>
<evidence type="ECO:0000256" key="3">
    <source>
        <dbReference type="ARBA" id="ARBA00022833"/>
    </source>
</evidence>
<dbReference type="PANTHER" id="PTHR24114">
    <property type="entry name" value="LEUCINE RICH REPEAT FAMILY PROTEIN"/>
    <property type="match status" value="1"/>
</dbReference>
<keyword evidence="8" id="KW-1185">Reference proteome</keyword>